<evidence type="ECO:0000313" key="2">
    <source>
        <dbReference type="Proteomes" id="UP001190700"/>
    </source>
</evidence>
<evidence type="ECO:0008006" key="3">
    <source>
        <dbReference type="Google" id="ProtNLM"/>
    </source>
</evidence>
<dbReference type="Pfam" id="PF03692">
    <property type="entry name" value="CxxCxxCC"/>
    <property type="match status" value="1"/>
</dbReference>
<dbReference type="EMBL" id="LGRX02016949">
    <property type="protein sequence ID" value="KAK3261370.1"/>
    <property type="molecule type" value="Genomic_DNA"/>
</dbReference>
<dbReference type="PANTHER" id="PTHR35866">
    <property type="entry name" value="PUTATIVE-RELATED"/>
    <property type="match status" value="1"/>
</dbReference>
<sequence>MTGSEDTSADQDGTLVAQGTAWAADLSKLSSQAAAARKKNKATLKRVKKMKDLDARFHALHHEAFEHIDCLTCANCCKTTSPRVLDRDTERLARYLKMRPAQFVDAYLHIDEDGDFVLNDTPCPFLGSDNYCSVYDARPAACREYPHTDARKMSTHVGITLENTAVCPAVAGIVDRLGRH</sequence>
<proteinExistence type="predicted"/>
<gene>
    <name evidence="1" type="ORF">CYMTET_29718</name>
</gene>
<protein>
    <recommendedName>
        <fullName evidence="3">Zinc/iron-chelating domain-containing protein</fullName>
    </recommendedName>
</protein>
<dbReference type="PANTHER" id="PTHR35866:SF1">
    <property type="entry name" value="YKGJ FAMILY CYSTEINE CLUSTER PROTEIN"/>
    <property type="match status" value="1"/>
</dbReference>
<dbReference type="AlphaFoldDB" id="A0AAE0FKG9"/>
<reference evidence="1 2" key="1">
    <citation type="journal article" date="2015" name="Genome Biol. Evol.">
        <title>Comparative Genomics of a Bacterivorous Green Alga Reveals Evolutionary Causalities and Consequences of Phago-Mixotrophic Mode of Nutrition.</title>
        <authorList>
            <person name="Burns J.A."/>
            <person name="Paasch A."/>
            <person name="Narechania A."/>
            <person name="Kim E."/>
        </authorList>
    </citation>
    <scope>NUCLEOTIDE SEQUENCE [LARGE SCALE GENOMIC DNA]</scope>
    <source>
        <strain evidence="1 2">PLY_AMNH</strain>
    </source>
</reference>
<dbReference type="InterPro" id="IPR005358">
    <property type="entry name" value="Puta_zinc/iron-chelating_dom"/>
</dbReference>
<organism evidence="1 2">
    <name type="scientific">Cymbomonas tetramitiformis</name>
    <dbReference type="NCBI Taxonomy" id="36881"/>
    <lineage>
        <taxon>Eukaryota</taxon>
        <taxon>Viridiplantae</taxon>
        <taxon>Chlorophyta</taxon>
        <taxon>Pyramimonadophyceae</taxon>
        <taxon>Pyramimonadales</taxon>
        <taxon>Pyramimonadaceae</taxon>
        <taxon>Cymbomonas</taxon>
    </lineage>
</organism>
<keyword evidence="2" id="KW-1185">Reference proteome</keyword>
<name>A0AAE0FKG9_9CHLO</name>
<dbReference type="Proteomes" id="UP001190700">
    <property type="component" value="Unassembled WGS sequence"/>
</dbReference>
<comment type="caution">
    <text evidence="1">The sequence shown here is derived from an EMBL/GenBank/DDBJ whole genome shotgun (WGS) entry which is preliminary data.</text>
</comment>
<evidence type="ECO:0000313" key="1">
    <source>
        <dbReference type="EMBL" id="KAK3261370.1"/>
    </source>
</evidence>
<accession>A0AAE0FKG9</accession>